<dbReference type="AlphaFoldDB" id="A0A7R9PZI6"/>
<evidence type="ECO:0000313" key="3">
    <source>
        <dbReference type="EMBL" id="CAD7626601.1"/>
    </source>
</evidence>
<keyword evidence="1" id="KW-0479">Metal-binding</keyword>
<accession>A0A7R9PZI6</accession>
<dbReference type="SUPFAM" id="SSF48576">
    <property type="entry name" value="Terpenoid synthases"/>
    <property type="match status" value="1"/>
</dbReference>
<sequence length="167" mass="19492">MDIYWRDQMVCPTEDQYLDMIVKKTGGPFILAVKLMQLFSSNKTDFQPLLKILSHYFQIRDDYANLMSVEYNEKKGFCEDITEGKFSFPIIHAMNNSINDTTIIDILRLRTRDNGLKKMVIKKLQSLGSLEYTLERIIMLDSMARNEINVLGHNPVMMALLDYLRNI</sequence>
<feature type="non-terminal residue" evidence="3">
    <location>
        <position position="167"/>
    </location>
</feature>
<name>A0A7R9PZI6_9ACAR</name>
<dbReference type="EMBL" id="CAJPIZ010003973">
    <property type="protein sequence ID" value="CAG2107031.1"/>
    <property type="molecule type" value="Genomic_DNA"/>
</dbReference>
<evidence type="ECO:0000256" key="2">
    <source>
        <dbReference type="ARBA" id="ARBA00022842"/>
    </source>
</evidence>
<dbReference type="Proteomes" id="UP000759131">
    <property type="component" value="Unassembled WGS sequence"/>
</dbReference>
<gene>
    <name evidence="3" type="ORF">OSB1V03_LOCUS7034</name>
</gene>
<evidence type="ECO:0000313" key="4">
    <source>
        <dbReference type="Proteomes" id="UP000759131"/>
    </source>
</evidence>
<dbReference type="Gene3D" id="1.10.600.10">
    <property type="entry name" value="Farnesyl Diphosphate Synthase"/>
    <property type="match status" value="1"/>
</dbReference>
<dbReference type="OrthoDB" id="6921389at2759"/>
<reference evidence="3" key="1">
    <citation type="submission" date="2020-11" db="EMBL/GenBank/DDBJ databases">
        <authorList>
            <person name="Tran Van P."/>
        </authorList>
    </citation>
    <scope>NUCLEOTIDE SEQUENCE</scope>
</reference>
<evidence type="ECO:0008006" key="5">
    <source>
        <dbReference type="Google" id="ProtNLM"/>
    </source>
</evidence>
<evidence type="ECO:0000256" key="1">
    <source>
        <dbReference type="ARBA" id="ARBA00022723"/>
    </source>
</evidence>
<dbReference type="GO" id="GO:0046872">
    <property type="term" value="F:metal ion binding"/>
    <property type="evidence" value="ECO:0007669"/>
    <property type="project" value="UniProtKB-KW"/>
</dbReference>
<keyword evidence="2" id="KW-0460">Magnesium</keyword>
<dbReference type="InterPro" id="IPR008949">
    <property type="entry name" value="Isoprenoid_synthase_dom_sf"/>
</dbReference>
<dbReference type="PANTHER" id="PTHR12001:SF44">
    <property type="entry name" value="GERANYLGERANYL PYROPHOSPHATE SYNTHASE"/>
    <property type="match status" value="1"/>
</dbReference>
<dbReference type="InterPro" id="IPR000092">
    <property type="entry name" value="Polyprenyl_synt"/>
</dbReference>
<dbReference type="EMBL" id="OC858548">
    <property type="protein sequence ID" value="CAD7626601.1"/>
    <property type="molecule type" value="Genomic_DNA"/>
</dbReference>
<dbReference type="PANTHER" id="PTHR12001">
    <property type="entry name" value="GERANYLGERANYL PYROPHOSPHATE SYNTHASE"/>
    <property type="match status" value="1"/>
</dbReference>
<dbReference type="GO" id="GO:0008299">
    <property type="term" value="P:isoprenoid biosynthetic process"/>
    <property type="evidence" value="ECO:0007669"/>
    <property type="project" value="InterPro"/>
</dbReference>
<dbReference type="GO" id="GO:0042811">
    <property type="term" value="P:pheromone biosynthetic process"/>
    <property type="evidence" value="ECO:0007669"/>
    <property type="project" value="UniProtKB-ARBA"/>
</dbReference>
<proteinExistence type="predicted"/>
<dbReference type="Pfam" id="PF00348">
    <property type="entry name" value="polyprenyl_synt"/>
    <property type="match status" value="1"/>
</dbReference>
<organism evidence="3">
    <name type="scientific">Medioppia subpectinata</name>
    <dbReference type="NCBI Taxonomy" id="1979941"/>
    <lineage>
        <taxon>Eukaryota</taxon>
        <taxon>Metazoa</taxon>
        <taxon>Ecdysozoa</taxon>
        <taxon>Arthropoda</taxon>
        <taxon>Chelicerata</taxon>
        <taxon>Arachnida</taxon>
        <taxon>Acari</taxon>
        <taxon>Acariformes</taxon>
        <taxon>Sarcoptiformes</taxon>
        <taxon>Oribatida</taxon>
        <taxon>Brachypylina</taxon>
        <taxon>Oppioidea</taxon>
        <taxon>Oppiidae</taxon>
        <taxon>Medioppia</taxon>
    </lineage>
</organism>
<protein>
    <recommendedName>
        <fullName evidence="5">Geranylgeranyl pyrophosphate synthase</fullName>
    </recommendedName>
</protein>
<dbReference type="GO" id="GO:0004659">
    <property type="term" value="F:prenyltransferase activity"/>
    <property type="evidence" value="ECO:0007669"/>
    <property type="project" value="InterPro"/>
</dbReference>
<keyword evidence="4" id="KW-1185">Reference proteome</keyword>